<sequence>MKKNRFLSIMLIVVLLAGMMPVFDSAFNIAQASGTDTFFLNEDFNNNVNFPTGQAPNYADWSSEGNGVLDKNFWITETSTGTVTVEDFPGSSDRSVKITKSANNTNKAESAVDFSSQPLSGLVTVEAKVMSSGSMTGTQVAPYIVDAAGISIVKIQWNGGQIKANTGAAQNNVQAFVSNTWYTVKTVINTSNNTYDLYIDETKMLTGAALNGGTGKGVAKVTFKMDSGNNTGTIHYDNMKIYTTAPSAAVTGLEFDQNTYSIYIGDSINTVARAVYADNSKQVLTSGNAFSSSNSSIASIHPATGVVTAQNEGTTQISVSNSVYSTPATATVIVNALPVLSAPSGVSAGVVTDIFAQLNWSAASGASKYFIYRAAAGSGQYSKIGESTTNSYTDNTVAASTTYDYTVSSVFTTPGRQVIESAHSAKVSTTTSATSGFIVNDDFTSTATGSLPAGWDYILAGAGTAAVAEVPSAADKSLSLKVTNKSDAAEVDRIFPGVGGKVAIEARVMTTGDQFSVAPYIYNNNDKAVMKFGFRSGYFVAIGATKSINTKPFTANRWYDVKIVMNTGANTYDLWIDGDKQDIDREDLIVPFGGAATGITRVMFKADNSNASTSYVNNLKVYLLPPAPITDISFDRPAYTLYTDDTFQARVNTIDADGAKVNVTNGAIITSSNPGVATMDATGKITAVGTGTTQLTAAYTVGGSEYRAEATVTVNSISDLHAPQGLTVEKEWSTSVTLKWTPAAVATQYSVYRSNKGDNQYRYVGQSQPGIAAYIDNNVAPRTAYDYKVTSVFSTPGGQVIESAQSGKITAVTAAPLANFPSAATGLTVDDHFNGNKTGNTPDGWTADTSGGTVTVEEVPFPADKSVKISKSASADNATATRTFPSLNGIVTIEAKVKAMDRSGTKHIPTIYDSNGNTIARIALNNTNISYVGSNGSWTGAGVTFDADKWYIIRAVLDTTANKYDLYIDGIKKASGIPFLTEASDVAKLSFGISSGNTGTVYFDNVKIYSQATFIGGPPAPVFDVKDFDAKGDGITKDTAAIQAAIDAAAGTGGSVYLHDGVFLSGMIQLRSNMTFYIDSSATLKGSTLPSDYPDTNPLTYNTQLGPAANCNKALIYVEHAENVMIDGGGTIDGSGGSFTTGSEPTRPMAIYTVLSYNVTIQHVYITKSSMWTLVGAETDYLIIRNIYLDVRLSSNRDGIDIVDSWHVLIENVTVNTGDDAICIKSGKRRGVMDLLVRNSNVTASGTNGLKFGTASYGAFKDVRFEDVMVKGVKYCAMCVESVDGADVTNISFQRIDVQDAGNPFFVILGKRSDRTTKDDAPKKGTMDTVRFQDIIGKNMNTSWASPISGANMSDGTKYRLKNIHFDNVHMVYKGGVTSVPGNPPEYALNQYPESNIWGNLPAYGYYIRHADGVTFTNNTTDVSPADARSPFVWADAFSSTGIALDSTSFSLNIGETHNITVTQAYENGDTLDVTHSSRFESSDKNVATVDSTGKITAVGVGSAVITVSNGDYQAQVNVTVNLVQTPLITPTNLTVTGKTETTATLSWNAGDDARVTGYAIYVDGVLVEGAAYFGSGPAYGSTVSGLTAGTTYQFTVKAYDAQGNFSEASNPVSVKTDDWALSDDAALSGLTISQGILTPVFDKGTTRYSAEVAYDVNTVDVTPMSSFSAAAITVNGVPVDSGSSYTAALDVGVNTISVVVAAQNGNVQTYTLSITRAGNNSGRNRRSNNTGNNVQPAQPDTKDQTDPVNEKDPDVTSAVTVSVTLDTATRIAKAEIPASVLGDMLEKAAADKDGIKTVNIQVSAVEGASVYESLLPASYLANDSSALKIEIATPIAVVKLPGNMFGASGISKSSTVSVSVELVGKGVVIRDSAIKELIGDRPILEIHLKVDGTAVKYDNPQAPVSISVPYQPSEQEMKDPEHIVVWYIDEDGNAVKVPNGKYDTTRGMVTFRTTHFSKYAVSYVYKTFEDLGNYGWAKKQIEVLASKGLINGTSDNTFTPAESITRADFLVLLVRTLGITADFDDNFNDVSKSDYFYQELGIARKAGISEGTGNNMFNPREKISRQDMIVLCAKALKLAKMTNARGGASELDAFSDKSDAASYATESIASMVKEGIITGNGGLLNPRGYTTRAEAAVIMYRIFNKH</sequence>
<dbReference type="SUPFAM" id="SSF49373">
    <property type="entry name" value="Invasin/intimin cell-adhesion fragments"/>
    <property type="match status" value="3"/>
</dbReference>
<feature type="compositionally biased region" description="Low complexity" evidence="5">
    <location>
        <begin position="1719"/>
        <end position="1734"/>
    </location>
</feature>
<feature type="domain" description="SLH" evidence="8">
    <location>
        <begin position="1965"/>
        <end position="2028"/>
    </location>
</feature>
<feature type="domain" description="Fibronectin type-III" evidence="7">
    <location>
        <begin position="722"/>
        <end position="813"/>
    </location>
</feature>
<dbReference type="GO" id="GO:0004650">
    <property type="term" value="F:polygalacturonase activity"/>
    <property type="evidence" value="ECO:0007669"/>
    <property type="project" value="InterPro"/>
</dbReference>
<dbReference type="Pfam" id="PF00295">
    <property type="entry name" value="Glyco_hydro_28"/>
    <property type="match status" value="1"/>
</dbReference>
<dbReference type="SUPFAM" id="SSF49899">
    <property type="entry name" value="Concanavalin A-like lectins/glucanases"/>
    <property type="match status" value="1"/>
</dbReference>
<name>A0A4R5KKR3_9BACL</name>
<dbReference type="InterPro" id="IPR012334">
    <property type="entry name" value="Pectin_lyas_fold"/>
</dbReference>
<evidence type="ECO:0000256" key="5">
    <source>
        <dbReference type="SAM" id="MobiDB-lite"/>
    </source>
</evidence>
<proteinExistence type="inferred from homology"/>
<feature type="domain" description="Fibronectin type-III" evidence="7">
    <location>
        <begin position="1530"/>
        <end position="1620"/>
    </location>
</feature>
<dbReference type="Pfam" id="PF00395">
    <property type="entry name" value="SLH"/>
    <property type="match status" value="3"/>
</dbReference>
<dbReference type="EMBL" id="SMRT01000008">
    <property type="protein sequence ID" value="TDF96161.1"/>
    <property type="molecule type" value="Genomic_DNA"/>
</dbReference>
<dbReference type="InterPro" id="IPR000743">
    <property type="entry name" value="Glyco_hydro_28"/>
</dbReference>
<feature type="signal peptide" evidence="6">
    <location>
        <begin position="1"/>
        <end position="26"/>
    </location>
</feature>
<dbReference type="InterPro" id="IPR051801">
    <property type="entry name" value="GH28_Enzymes"/>
</dbReference>
<dbReference type="PANTHER" id="PTHR31339:SF9">
    <property type="entry name" value="PLASMIN AND FIBRONECTIN-BINDING PROTEIN A"/>
    <property type="match status" value="1"/>
</dbReference>
<comment type="caution">
    <text evidence="9">The sequence shown here is derived from an EMBL/GenBank/DDBJ whole genome shotgun (WGS) entry which is preliminary data.</text>
</comment>
<feature type="region of interest" description="Disordered" evidence="5">
    <location>
        <begin position="1717"/>
        <end position="1756"/>
    </location>
</feature>
<dbReference type="GO" id="GO:0005975">
    <property type="term" value="P:carbohydrate metabolic process"/>
    <property type="evidence" value="ECO:0007669"/>
    <property type="project" value="InterPro"/>
</dbReference>
<dbReference type="PROSITE" id="PS50853">
    <property type="entry name" value="FN3"/>
    <property type="match status" value="2"/>
</dbReference>
<dbReference type="Gene3D" id="2.160.20.10">
    <property type="entry name" value="Single-stranded right-handed beta-helix, Pectin lyase-like"/>
    <property type="match status" value="1"/>
</dbReference>
<accession>A0A4R5KKR3</accession>
<dbReference type="Proteomes" id="UP000295636">
    <property type="component" value="Unassembled WGS sequence"/>
</dbReference>
<dbReference type="Gene3D" id="2.60.120.200">
    <property type="match status" value="1"/>
</dbReference>
<reference evidence="9 10" key="1">
    <citation type="submission" date="2019-03" db="EMBL/GenBank/DDBJ databases">
        <title>This is whole genome sequence of Paenibacillus sp MS74 strain.</title>
        <authorList>
            <person name="Trinh H.N."/>
        </authorList>
    </citation>
    <scope>NUCLEOTIDE SEQUENCE [LARGE SCALE GENOMIC DNA]</scope>
    <source>
        <strain evidence="9 10">MS74</strain>
    </source>
</reference>
<dbReference type="InterPro" id="IPR001119">
    <property type="entry name" value="SLH_dom"/>
</dbReference>
<dbReference type="Gene3D" id="2.60.40.10">
    <property type="entry name" value="Immunoglobulins"/>
    <property type="match status" value="3"/>
</dbReference>
<keyword evidence="10" id="KW-1185">Reference proteome</keyword>
<dbReference type="InterPro" id="IPR003961">
    <property type="entry name" value="FN3_dom"/>
</dbReference>
<dbReference type="InterPro" id="IPR036116">
    <property type="entry name" value="FN3_sf"/>
</dbReference>
<dbReference type="Pfam" id="PF02368">
    <property type="entry name" value="Big_2"/>
    <property type="match status" value="1"/>
</dbReference>
<dbReference type="InterPro" id="IPR013783">
    <property type="entry name" value="Ig-like_fold"/>
</dbReference>
<evidence type="ECO:0000256" key="3">
    <source>
        <dbReference type="ARBA" id="ARBA00023295"/>
    </source>
</evidence>
<dbReference type="InterPro" id="IPR025883">
    <property type="entry name" value="Cadherin-like_domain"/>
</dbReference>
<keyword evidence="2 4" id="KW-0378">Hydrolase</keyword>
<dbReference type="InterPro" id="IPR008964">
    <property type="entry name" value="Invasin/intimin_cell_adhesion"/>
</dbReference>
<dbReference type="SUPFAM" id="SSF49265">
    <property type="entry name" value="Fibronectin type III"/>
    <property type="match status" value="3"/>
</dbReference>
<feature type="domain" description="SLH" evidence="8">
    <location>
        <begin position="2092"/>
        <end position="2147"/>
    </location>
</feature>
<evidence type="ECO:0000259" key="7">
    <source>
        <dbReference type="PROSITE" id="PS50853"/>
    </source>
</evidence>
<evidence type="ECO:0000256" key="2">
    <source>
        <dbReference type="ARBA" id="ARBA00022801"/>
    </source>
</evidence>
<evidence type="ECO:0000259" key="8">
    <source>
        <dbReference type="PROSITE" id="PS51272"/>
    </source>
</evidence>
<dbReference type="RefSeq" id="WP_133230324.1">
    <property type="nucleotide sequence ID" value="NZ_SMRT01000008.1"/>
</dbReference>
<feature type="chain" id="PRO_5020331318" evidence="6">
    <location>
        <begin position="27"/>
        <end position="2147"/>
    </location>
</feature>
<gene>
    <name evidence="9" type="ORF">E1757_17310</name>
</gene>
<dbReference type="InterPro" id="IPR011050">
    <property type="entry name" value="Pectin_lyase_fold/virulence"/>
</dbReference>
<dbReference type="InterPro" id="IPR003343">
    <property type="entry name" value="Big_2"/>
</dbReference>
<dbReference type="PANTHER" id="PTHR31339">
    <property type="entry name" value="PECTIN LYASE-RELATED"/>
    <property type="match status" value="1"/>
</dbReference>
<evidence type="ECO:0000256" key="4">
    <source>
        <dbReference type="RuleBase" id="RU361169"/>
    </source>
</evidence>
<evidence type="ECO:0000256" key="1">
    <source>
        <dbReference type="ARBA" id="ARBA00008834"/>
    </source>
</evidence>
<feature type="domain" description="SLH" evidence="8">
    <location>
        <begin position="2029"/>
        <end position="2087"/>
    </location>
</feature>
<comment type="similarity">
    <text evidence="1 4">Belongs to the glycosyl hydrolase 28 family.</text>
</comment>
<keyword evidence="3 4" id="KW-0326">Glycosidase</keyword>
<dbReference type="OrthoDB" id="9798386at2"/>
<dbReference type="PROSITE" id="PS51272">
    <property type="entry name" value="SLH"/>
    <property type="match status" value="3"/>
</dbReference>
<dbReference type="Gene3D" id="2.60.40.1080">
    <property type="match status" value="3"/>
</dbReference>
<evidence type="ECO:0000313" key="9">
    <source>
        <dbReference type="EMBL" id="TDF96161.1"/>
    </source>
</evidence>
<evidence type="ECO:0000313" key="10">
    <source>
        <dbReference type="Proteomes" id="UP000295636"/>
    </source>
</evidence>
<keyword evidence="6" id="KW-0732">Signal</keyword>
<dbReference type="SMART" id="SM00635">
    <property type="entry name" value="BID_2"/>
    <property type="match status" value="3"/>
</dbReference>
<dbReference type="SMART" id="SM00710">
    <property type="entry name" value="PbH1"/>
    <property type="match status" value="5"/>
</dbReference>
<dbReference type="Pfam" id="PF12733">
    <property type="entry name" value="Cadherin-like"/>
    <property type="match status" value="1"/>
</dbReference>
<dbReference type="InterPro" id="IPR006626">
    <property type="entry name" value="PbH1"/>
</dbReference>
<protein>
    <submittedName>
        <fullName evidence="9">Uncharacterized protein</fullName>
    </submittedName>
</protein>
<dbReference type="InterPro" id="IPR013320">
    <property type="entry name" value="ConA-like_dom_sf"/>
</dbReference>
<dbReference type="SMART" id="SM00060">
    <property type="entry name" value="FN3"/>
    <property type="match status" value="3"/>
</dbReference>
<evidence type="ECO:0000256" key="6">
    <source>
        <dbReference type="SAM" id="SignalP"/>
    </source>
</evidence>
<dbReference type="Pfam" id="PF00041">
    <property type="entry name" value="fn3"/>
    <property type="match status" value="1"/>
</dbReference>
<dbReference type="SUPFAM" id="SSF51126">
    <property type="entry name" value="Pectin lyase-like"/>
    <property type="match status" value="1"/>
</dbReference>
<feature type="compositionally biased region" description="Basic and acidic residues" evidence="5">
    <location>
        <begin position="1741"/>
        <end position="1755"/>
    </location>
</feature>
<organism evidence="9 10">
    <name type="scientific">Paenibacillus piri</name>
    <dbReference type="NCBI Taxonomy" id="2547395"/>
    <lineage>
        <taxon>Bacteria</taxon>
        <taxon>Bacillati</taxon>
        <taxon>Bacillota</taxon>
        <taxon>Bacilli</taxon>
        <taxon>Bacillales</taxon>
        <taxon>Paenibacillaceae</taxon>
        <taxon>Paenibacillus</taxon>
    </lineage>
</organism>
<dbReference type="CDD" id="cd00063">
    <property type="entry name" value="FN3"/>
    <property type="match status" value="2"/>
</dbReference>